<evidence type="ECO:0000259" key="4">
    <source>
        <dbReference type="PROSITE" id="PS51164"/>
    </source>
</evidence>
<comment type="caution">
    <text evidence="5">The sequence shown here is derived from an EMBL/GenBank/DDBJ whole genome shotgun (WGS) entry which is preliminary data.</text>
</comment>
<evidence type="ECO:0000313" key="6">
    <source>
        <dbReference type="Proteomes" id="UP001642484"/>
    </source>
</evidence>
<feature type="region of interest" description="Disordered" evidence="2">
    <location>
        <begin position="2453"/>
        <end position="2475"/>
    </location>
</feature>
<name>A0ABP0NMV5_9DINO</name>
<dbReference type="InterPro" id="IPR018247">
    <property type="entry name" value="EF_Hand_1_Ca_BS"/>
</dbReference>
<evidence type="ECO:0000256" key="1">
    <source>
        <dbReference type="ARBA" id="ARBA00022729"/>
    </source>
</evidence>
<feature type="domain" description="CBM1" evidence="4">
    <location>
        <begin position="1488"/>
        <end position="1524"/>
    </location>
</feature>
<sequence>MVKLLPMDGGSSRACRGITQGQTGFVSRQYNMWTAQTLDDCKALCTGSCTGIEFQASNKYCEVWYGDILFSTKSEGFECYVKQDQDRESKLAMIRPQDDSCLRSEVKGCGALKDRYSCLSSKDGSSTGDIYGLQVTNEPCVWCGGGFCRTGSDNKCEPFDFLLRGMGKEHGFDSFTAVGTFETPTCKAGKPTVFDEAAQMVFGNVQCLKKQPEGCGAIKDRSTCLSSVDGRQFPGLKVENQPCVWCGGAPCNIDNGNLCEPYGFALNEKSGAFHTYFAAACEDGNVVEESISTAMARTGVVTSVDCGIPNPMWLGVSKSCGFCQAQVAEQAAASYRSCTAYCQAQGGLSCAKAFNGFMASCDLGTETTCEAVFEANSHPVCQCQPASVKEREANANFAAALPRPTEEKTVCLDVVAAGCGSLKDKLSCLSSKDGSVADYRGLKIAGEPCVWCGGGACTDHDESVLCAAYDFVANGQGLAFTSRQAITVMDVAHCKEPTENFGNLECLQKVSAGCNSIEDQDTCLASVDGSPYKQIAGLKVEGQPCVWCGGAPCSENGKLCEPHEFVTNGGGHAYDAGTAVYYTAACEAGKPVSHTITSPMANYGQNVAIDCGIPNPIWYKVGKTCGFCKVQVAKMALPVYKNCTGYCHAQGLKCASAAKGHLHSCDVESPMTCDTPFGDETGPLCECQPAQVKAAFKAAPRPTEEQMHCLKAEEKGCFGITDRINCLSSKDGATQVGKAGFKIGGEPCVWCGDGLCSSDSAAKCAPYDWLMNGQGVEYTTNHAIANYDVATCKANPDAVFPNLDCLASKTTGCNSIQDEEMCLKSKDGRPYEYIAGFKASGQPCVWCGGGDCHSSSTNKCEPYDFAVNGEGHAFNTFHAVGTYKMAACEGGSPAVHFLNSGFSEHGTSLQVQCGSGPAPVWAKVSRTCGECTVNVPNIKEFYYTCAGYCKYQPGSPQCVGASIAYHPSSCDIKMGASCDFKFNDEQDAICQCEKVLLPHEKIQALYAQCGGKEWRGFTQCEAGATCNIVDEWYSQCVPILAAKPGVKFTSGEAELAAANAPIGDEEELGAGPALGATAAVAGVTAVGAAAGAAAPVTGAMSPECSAHPKCAELKLTGNCCPNDAAAVLGCCTNFDPTAAVAAVTVAPTSSDVEVGTIAPLATPAPADQSYWKDPMERPTEAELSCLPAEPKGCSSIRDKLMCLSRVDGRTGYKVHGLNVGGEPCVWCGGGACTDFSDAVCEPYDWLIHGTGKAFGSVHARHSLTAARCHANKNSVFKEEDMSCLKKAESGCNNIEDKQECLSSRDARPFQQVAGLKTNNQPCVWCGGVTCHSNNDNMCEPFDFVMNGAGHAFGVNTNALNTYLVPECQYGKLITKHYGSAKYDRGLPKEVSCGDTTTTWNGVSKVCGACDVTIPNINASYGTCEKYCLAQGGRQCASAGLAYTHSCAVQGVDYLLTCNMPFEEGEAARCRCQGGEVPKEEVAKTMTSLPQIPYAQCGGKGWTGQTKCQVGSNCAVVSEWYSQCLPGALSNPDQAAEAASAVAQAAGKDVTTQAAYAGQAASEAAKVAGMPAATQATRAYVGAAGTADEKGITKEEANAAGVQAVKDALADAGVSADDISHMEEQAVKEGKVIVFGEEQNPSSGPYIAAMAAFNGAKDFGKSKQEQCQKAYIAAYKTAKGNGKLGQQATEVAVDVAGQVAAKIGLTNEEKIYCSEMAAKEITKTSGGFSDEVADSMKIAGTAAAVDIGIASTQVDPTVAAVMKDIETEKADALQTPQTSEIMTKCLAAGQAAGAKAPEAAAAEAAAVGKSLGLSAIDTAQVARKCAYEAAINAGMSPVEATAAAEAARSMVPAIVTAPSDGSDIKAGELLHGGEDCWVPCGKSSGLCAYCGLGNACCRTDELNKPKVCQDVAITTWHHVCVKPVHQPSDVDDLTKGMESAVLYTDARAKAEEMAQAAKAEGKSVEEQVTAASEGAIDSMKGANAKVVDEVNAAYKAAQETGISGGMTQPAAEIAAKNAVVNQLQKNGMSNQEAAAITAATSVAVGGVTVVNVNGGSSATASATAKASTAAVPAPAVPTVAPTAAPVTAAPVTAAPTDAVTLAPVATAAPTDVTLAPVATVEPTATVAPVATLAPAETATVAPVATLAPAETATLAPVATLAPAATLEPAATVAPVAGATLAPVAGATLAPLTTVKVDVTLPPVATVAPVSTVAPEALTIATAAPEATIPPVVTVAPAAHVDLSTVAPAAIVTLPPVITNNKVVGSEETGAVVAATGAAAAAVAAVAPKQKHAITAGLQAAELKEDAGSDINVQAEVAAGTAGAYEIGQGSLQDVAEQSAQEVAKILYLRSGQPEEEAIAMAEEAASKAKEEQGGTFVQSGMLERHGFSDCWEPCGKKPGYCSDYCGLGNACCRKTGDIVVPRECQGVYSFYTPHYECVKPTAIYVPGDEKARGQADSTGAVVSGTEETETTPEAEDTGFGTGAYIAVAACIAACCCAGVAAWHLSDSESKRTFANKAMRYTEVASASPQGPTDLELQAPLAASGAMAMAPMAMAPMAAAPAASMRLAAPIQSATAVQYASVPNVTYTSMPQVASVAAAAPIGSMSVAAPMVPVEPMEVAAPMMTAAPVTVTAAPITVTAAPMAYMPAANVSTGVAVPAAGTVYGGFMDQFDRMDLNHDGVLQRSEWDRGMQGAPRR</sequence>
<feature type="compositionally biased region" description="Acidic residues" evidence="2">
    <location>
        <begin position="2465"/>
        <end position="2475"/>
    </location>
</feature>
<accession>A0ABP0NMV5</accession>
<dbReference type="SMART" id="SM00236">
    <property type="entry name" value="fCBD"/>
    <property type="match status" value="2"/>
</dbReference>
<feature type="domain" description="CBM1" evidence="4">
    <location>
        <begin position="1001"/>
        <end position="1037"/>
    </location>
</feature>
<dbReference type="Pfam" id="PF00734">
    <property type="entry name" value="CBM_1"/>
    <property type="match status" value="2"/>
</dbReference>
<dbReference type="InterPro" id="IPR000254">
    <property type="entry name" value="CBD"/>
</dbReference>
<protein>
    <submittedName>
        <fullName evidence="5">Uncharacterized protein</fullName>
    </submittedName>
</protein>
<gene>
    <name evidence="5" type="ORF">CCMP2556_LOCUS31853</name>
</gene>
<keyword evidence="6" id="KW-1185">Reference proteome</keyword>
<dbReference type="PROSITE" id="PS50222">
    <property type="entry name" value="EF_HAND_2"/>
    <property type="match status" value="1"/>
</dbReference>
<evidence type="ECO:0000259" key="3">
    <source>
        <dbReference type="PROSITE" id="PS50222"/>
    </source>
</evidence>
<dbReference type="Proteomes" id="UP001642484">
    <property type="component" value="Unassembled WGS sequence"/>
</dbReference>
<dbReference type="PROSITE" id="PS00018">
    <property type="entry name" value="EF_HAND_1"/>
    <property type="match status" value="1"/>
</dbReference>
<keyword evidence="1" id="KW-0732">Signal</keyword>
<evidence type="ECO:0000256" key="2">
    <source>
        <dbReference type="SAM" id="MobiDB-lite"/>
    </source>
</evidence>
<dbReference type="InterPro" id="IPR035971">
    <property type="entry name" value="CBD_sf"/>
</dbReference>
<dbReference type="InterPro" id="IPR002048">
    <property type="entry name" value="EF_hand_dom"/>
</dbReference>
<dbReference type="SUPFAM" id="SSF57180">
    <property type="entry name" value="Cellulose-binding domain"/>
    <property type="match status" value="2"/>
</dbReference>
<evidence type="ECO:0000313" key="5">
    <source>
        <dbReference type="EMBL" id="CAK9064808.1"/>
    </source>
</evidence>
<reference evidence="5 6" key="1">
    <citation type="submission" date="2024-02" db="EMBL/GenBank/DDBJ databases">
        <authorList>
            <person name="Chen Y."/>
            <person name="Shah S."/>
            <person name="Dougan E. K."/>
            <person name="Thang M."/>
            <person name="Chan C."/>
        </authorList>
    </citation>
    <scope>NUCLEOTIDE SEQUENCE [LARGE SCALE GENOMIC DNA]</scope>
</reference>
<dbReference type="PROSITE" id="PS51164">
    <property type="entry name" value="CBM1_2"/>
    <property type="match status" value="2"/>
</dbReference>
<proteinExistence type="predicted"/>
<feature type="domain" description="EF-hand" evidence="3">
    <location>
        <begin position="2660"/>
        <end position="2695"/>
    </location>
</feature>
<dbReference type="EMBL" id="CAXAMN010021951">
    <property type="protein sequence ID" value="CAK9064808.1"/>
    <property type="molecule type" value="Genomic_DNA"/>
</dbReference>
<organism evidence="5 6">
    <name type="scientific">Durusdinium trenchii</name>
    <dbReference type="NCBI Taxonomy" id="1381693"/>
    <lineage>
        <taxon>Eukaryota</taxon>
        <taxon>Sar</taxon>
        <taxon>Alveolata</taxon>
        <taxon>Dinophyceae</taxon>
        <taxon>Suessiales</taxon>
        <taxon>Symbiodiniaceae</taxon>
        <taxon>Durusdinium</taxon>
    </lineage>
</organism>
<dbReference type="PROSITE" id="PS00562">
    <property type="entry name" value="CBM1_1"/>
    <property type="match status" value="1"/>
</dbReference>